<dbReference type="SMART" id="SM00317">
    <property type="entry name" value="SET"/>
    <property type="match status" value="1"/>
</dbReference>
<dbReference type="OrthoDB" id="194692at2759"/>
<keyword evidence="2" id="KW-0808">Transferase</keyword>
<sequence>MARAYVVTEGRIEAPPVVVVDFGVDRGRGLVASWGIAKGEVIFTEKALVGAQVPDGCPSSSTSRCTGYKVRACQQCFRSLEPGSCLVPNGHDSTPTTTCSSIPLPHLWPVMEYSSDKTVSLEDHLVEDTISRQVTCTNCHIWFCTRWCAKSYQETTGNCCQSTQAVASAIKALACGDGDDDDNQDGRHIDPVYALTTRMFAMQQQQSTNGQSLFDDLCGDANDITALQLGDYCPHTYTFSLAKGYDPVCQALALQERSSLEEFHRLAAVAQRNGILVTTKSPFREYYGAVLRNTGGRGSTRQQQVVSEIAQILGAPDGKLTREMDDIVEEKCAVKMAGLFTLTAIMNHSCDPNAEIRGSEYNDCHIDIAAKKRIEKGDEITISYLDLGPGDAATSNSTIARNRRRRHLGSKYLFVCQCARCSSK</sequence>
<evidence type="ECO:0000313" key="6">
    <source>
        <dbReference type="Proteomes" id="UP001153069"/>
    </source>
</evidence>
<keyword evidence="1" id="KW-0489">Methyltransferase</keyword>
<dbReference type="InterPro" id="IPR046341">
    <property type="entry name" value="SET_dom_sf"/>
</dbReference>
<dbReference type="GO" id="GO:0042799">
    <property type="term" value="F:histone H4K20 methyltransferase activity"/>
    <property type="evidence" value="ECO:0007669"/>
    <property type="project" value="TreeGrafter"/>
</dbReference>
<dbReference type="PROSITE" id="PS50280">
    <property type="entry name" value="SET"/>
    <property type="match status" value="1"/>
</dbReference>
<keyword evidence="3" id="KW-0949">S-adenosyl-L-methionine</keyword>
<evidence type="ECO:0000256" key="2">
    <source>
        <dbReference type="ARBA" id="ARBA00022679"/>
    </source>
</evidence>
<dbReference type="Gene3D" id="2.170.270.10">
    <property type="entry name" value="SET domain"/>
    <property type="match status" value="1"/>
</dbReference>
<accession>A0A9N8HWI1</accession>
<dbReference type="CDD" id="cd20071">
    <property type="entry name" value="SET_SMYD"/>
    <property type="match status" value="1"/>
</dbReference>
<evidence type="ECO:0000259" key="4">
    <source>
        <dbReference type="PROSITE" id="PS50280"/>
    </source>
</evidence>
<protein>
    <submittedName>
        <fullName evidence="5">SET and MYND domain-containing protein 5</fullName>
    </submittedName>
</protein>
<evidence type="ECO:0000256" key="3">
    <source>
        <dbReference type="ARBA" id="ARBA00022691"/>
    </source>
</evidence>
<dbReference type="GO" id="GO:0045814">
    <property type="term" value="P:negative regulation of gene expression, epigenetic"/>
    <property type="evidence" value="ECO:0007669"/>
    <property type="project" value="TreeGrafter"/>
</dbReference>
<dbReference type="SUPFAM" id="SSF82199">
    <property type="entry name" value="SET domain"/>
    <property type="match status" value="1"/>
</dbReference>
<dbReference type="PANTHER" id="PTHR46402:SF2">
    <property type="entry name" value="HISTONE-LYSINE N-TRIMETHYLTRANSFERASE SMYD5"/>
    <property type="match status" value="1"/>
</dbReference>
<dbReference type="Pfam" id="PF00856">
    <property type="entry name" value="SET"/>
    <property type="match status" value="1"/>
</dbReference>
<comment type="caution">
    <text evidence="5">The sequence shown here is derived from an EMBL/GenBank/DDBJ whole genome shotgun (WGS) entry which is preliminary data.</text>
</comment>
<dbReference type="InterPro" id="IPR001214">
    <property type="entry name" value="SET_dom"/>
</dbReference>
<proteinExistence type="predicted"/>
<reference evidence="5" key="1">
    <citation type="submission" date="2020-06" db="EMBL/GenBank/DDBJ databases">
        <authorList>
            <consortium name="Plant Systems Biology data submission"/>
        </authorList>
    </citation>
    <scope>NUCLEOTIDE SEQUENCE</scope>
    <source>
        <strain evidence="5">D6</strain>
    </source>
</reference>
<dbReference type="GO" id="GO:0032259">
    <property type="term" value="P:methylation"/>
    <property type="evidence" value="ECO:0007669"/>
    <property type="project" value="UniProtKB-KW"/>
</dbReference>
<dbReference type="EMBL" id="CAICTM010002218">
    <property type="protein sequence ID" value="CAB9528416.1"/>
    <property type="molecule type" value="Genomic_DNA"/>
</dbReference>
<feature type="domain" description="SET" evidence="4">
    <location>
        <begin position="15"/>
        <end position="385"/>
    </location>
</feature>
<evidence type="ECO:0000313" key="5">
    <source>
        <dbReference type="EMBL" id="CAB9528416.1"/>
    </source>
</evidence>
<dbReference type="PANTHER" id="PTHR46402">
    <property type="entry name" value="SET AND MYND DOMAIN-CONTAINING PROTEIN 5"/>
    <property type="match status" value="1"/>
</dbReference>
<evidence type="ECO:0000256" key="1">
    <source>
        <dbReference type="ARBA" id="ARBA00022603"/>
    </source>
</evidence>
<gene>
    <name evidence="5" type="ORF">SEMRO_2220_G319620.1</name>
</gene>
<keyword evidence="6" id="KW-1185">Reference proteome</keyword>
<dbReference type="Proteomes" id="UP001153069">
    <property type="component" value="Unassembled WGS sequence"/>
</dbReference>
<dbReference type="AlphaFoldDB" id="A0A9N8HWI1"/>
<organism evidence="5 6">
    <name type="scientific">Seminavis robusta</name>
    <dbReference type="NCBI Taxonomy" id="568900"/>
    <lineage>
        <taxon>Eukaryota</taxon>
        <taxon>Sar</taxon>
        <taxon>Stramenopiles</taxon>
        <taxon>Ochrophyta</taxon>
        <taxon>Bacillariophyta</taxon>
        <taxon>Bacillariophyceae</taxon>
        <taxon>Bacillariophycidae</taxon>
        <taxon>Naviculales</taxon>
        <taxon>Naviculaceae</taxon>
        <taxon>Seminavis</taxon>
    </lineage>
</organism>
<name>A0A9N8HWI1_9STRA</name>